<dbReference type="WBParaSite" id="PSU_v2.g2149.t1">
    <property type="protein sequence ID" value="PSU_v2.g2149.t1"/>
    <property type="gene ID" value="PSU_v2.g2149"/>
</dbReference>
<sequence length="93" mass="10464">MAKEVGSNSTNKYLLEIKKIEEFEELAKNIDSPTMILDKLIRSLEGVENGINNLCETRRSAGLPPLIVAILTTEPKQRNHAAFTNCMERMFAI</sequence>
<keyword evidence="2" id="KW-1185">Reference proteome</keyword>
<dbReference type="Proteomes" id="UP000887577">
    <property type="component" value="Unplaced"/>
</dbReference>
<proteinExistence type="predicted"/>
<feature type="domain" description="DUF2428" evidence="1">
    <location>
        <begin position="32"/>
        <end position="93"/>
    </location>
</feature>
<evidence type="ECO:0000259" key="1">
    <source>
        <dbReference type="Pfam" id="PF10350"/>
    </source>
</evidence>
<evidence type="ECO:0000313" key="3">
    <source>
        <dbReference type="WBParaSite" id="PSU_v2.g2149.t1"/>
    </source>
</evidence>
<name>A0A914YPC4_9BILA</name>
<evidence type="ECO:0000313" key="2">
    <source>
        <dbReference type="Proteomes" id="UP000887577"/>
    </source>
</evidence>
<reference evidence="3" key="1">
    <citation type="submission" date="2022-11" db="UniProtKB">
        <authorList>
            <consortium name="WormBaseParasite"/>
        </authorList>
    </citation>
    <scope>IDENTIFICATION</scope>
</reference>
<dbReference type="Pfam" id="PF10350">
    <property type="entry name" value="DUF2428"/>
    <property type="match status" value="1"/>
</dbReference>
<dbReference type="InterPro" id="IPR019442">
    <property type="entry name" value="THADA/TRM732_DUF2428"/>
</dbReference>
<accession>A0A914YPC4</accession>
<organism evidence="2 3">
    <name type="scientific">Panagrolaimus superbus</name>
    <dbReference type="NCBI Taxonomy" id="310955"/>
    <lineage>
        <taxon>Eukaryota</taxon>
        <taxon>Metazoa</taxon>
        <taxon>Ecdysozoa</taxon>
        <taxon>Nematoda</taxon>
        <taxon>Chromadorea</taxon>
        <taxon>Rhabditida</taxon>
        <taxon>Tylenchina</taxon>
        <taxon>Panagrolaimomorpha</taxon>
        <taxon>Panagrolaimoidea</taxon>
        <taxon>Panagrolaimidae</taxon>
        <taxon>Panagrolaimus</taxon>
    </lineage>
</organism>
<protein>
    <submittedName>
        <fullName evidence="3">DUF2428 domain-containing protein</fullName>
    </submittedName>
</protein>
<dbReference type="AlphaFoldDB" id="A0A914YPC4"/>